<proteinExistence type="predicted"/>
<dbReference type="WBParaSite" id="PgR032X_g037_t01">
    <property type="protein sequence ID" value="PgR032X_g037_t01"/>
    <property type="gene ID" value="PgR032X_g037"/>
</dbReference>
<feature type="chain" id="PRO_5038276068" evidence="1">
    <location>
        <begin position="24"/>
        <end position="82"/>
    </location>
</feature>
<keyword evidence="1" id="KW-0732">Signal</keyword>
<evidence type="ECO:0000313" key="2">
    <source>
        <dbReference type="Proteomes" id="UP000887569"/>
    </source>
</evidence>
<keyword evidence="2" id="KW-1185">Reference proteome</keyword>
<evidence type="ECO:0000313" key="3">
    <source>
        <dbReference type="WBParaSite" id="PgR032X_g037_t01"/>
    </source>
</evidence>
<sequence length="82" mass="8764">MIVMRSLLLSILLITIFTSYVAAIPASTHIHTHTPDDVLPEADASNLGETITLQSADAPTDPIRGIRLGPKVSLLDDSAQKD</sequence>
<dbReference type="Proteomes" id="UP000887569">
    <property type="component" value="Unplaced"/>
</dbReference>
<organism evidence="2 4">
    <name type="scientific">Parascaris univalens</name>
    <name type="common">Nematode worm</name>
    <dbReference type="NCBI Taxonomy" id="6257"/>
    <lineage>
        <taxon>Eukaryota</taxon>
        <taxon>Metazoa</taxon>
        <taxon>Ecdysozoa</taxon>
        <taxon>Nematoda</taxon>
        <taxon>Chromadorea</taxon>
        <taxon>Rhabditida</taxon>
        <taxon>Spirurina</taxon>
        <taxon>Ascaridomorpha</taxon>
        <taxon>Ascaridoidea</taxon>
        <taxon>Ascarididae</taxon>
        <taxon>Parascaris</taxon>
    </lineage>
</organism>
<feature type="signal peptide" evidence="1">
    <location>
        <begin position="1"/>
        <end position="23"/>
    </location>
</feature>
<dbReference type="WBParaSite" id="PgR032X_g037_t02">
    <property type="protein sequence ID" value="PgR032X_g037_t02"/>
    <property type="gene ID" value="PgR032X_g037"/>
</dbReference>
<dbReference type="AlphaFoldDB" id="A0A915BB25"/>
<name>A0A915BB25_PARUN</name>
<evidence type="ECO:0000256" key="1">
    <source>
        <dbReference type="SAM" id="SignalP"/>
    </source>
</evidence>
<accession>A0A915BB25</accession>
<evidence type="ECO:0000313" key="4">
    <source>
        <dbReference type="WBParaSite" id="PgR032X_g037_t02"/>
    </source>
</evidence>
<reference evidence="3 4" key="1">
    <citation type="submission" date="2022-11" db="UniProtKB">
        <authorList>
            <consortium name="WormBaseParasite"/>
        </authorList>
    </citation>
    <scope>IDENTIFICATION</scope>
</reference>
<protein>
    <submittedName>
        <fullName evidence="3 4">Uncharacterized protein</fullName>
    </submittedName>
</protein>